<comment type="similarity">
    <text evidence="2">Belongs to the ABC-4 integral membrane protein family. LolC/E subfamily.</text>
</comment>
<dbReference type="NCBIfam" id="TIGR02212">
    <property type="entry name" value="lolCE"/>
    <property type="match status" value="1"/>
</dbReference>
<keyword evidence="5 8" id="KW-0812">Transmembrane</keyword>
<feature type="domain" description="ABC3 transporter permease C-terminal" evidence="9">
    <location>
        <begin position="275"/>
        <end position="402"/>
    </location>
</feature>
<organism evidence="11 12">
    <name type="scientific">Agarivorans gilvus</name>
    <dbReference type="NCBI Taxonomy" id="680279"/>
    <lineage>
        <taxon>Bacteria</taxon>
        <taxon>Pseudomonadati</taxon>
        <taxon>Pseudomonadota</taxon>
        <taxon>Gammaproteobacteria</taxon>
        <taxon>Alteromonadales</taxon>
        <taxon>Alteromonadaceae</taxon>
        <taxon>Agarivorans</taxon>
    </lineage>
</organism>
<protein>
    <submittedName>
        <fullName evidence="11">Transporter</fullName>
    </submittedName>
</protein>
<evidence type="ECO:0000256" key="5">
    <source>
        <dbReference type="ARBA" id="ARBA00022692"/>
    </source>
</evidence>
<evidence type="ECO:0000313" key="11">
    <source>
        <dbReference type="EMBL" id="GGB16097.1"/>
    </source>
</evidence>
<feature type="domain" description="MacB-like periplasmic core" evidence="10">
    <location>
        <begin position="40"/>
        <end position="245"/>
    </location>
</feature>
<feature type="transmembrane region" description="Helical" evidence="8">
    <location>
        <begin position="38"/>
        <end position="61"/>
    </location>
</feature>
<proteinExistence type="inferred from homology"/>
<comment type="caution">
    <text evidence="11">The sequence shown here is derived from an EMBL/GenBank/DDBJ whole genome shotgun (WGS) entry which is preliminary data.</text>
</comment>
<feature type="transmembrane region" description="Helical" evidence="8">
    <location>
        <begin position="349"/>
        <end position="369"/>
    </location>
</feature>
<keyword evidence="6 8" id="KW-1133">Transmembrane helix</keyword>
<keyword evidence="4" id="KW-1003">Cell membrane</keyword>
<evidence type="ECO:0000256" key="1">
    <source>
        <dbReference type="ARBA" id="ARBA00004651"/>
    </source>
</evidence>
<accession>A0ABQ1I541</accession>
<evidence type="ECO:0000256" key="8">
    <source>
        <dbReference type="SAM" id="Phobius"/>
    </source>
</evidence>
<evidence type="ECO:0000256" key="7">
    <source>
        <dbReference type="ARBA" id="ARBA00023136"/>
    </source>
</evidence>
<evidence type="ECO:0000256" key="6">
    <source>
        <dbReference type="ARBA" id="ARBA00022989"/>
    </source>
</evidence>
<dbReference type="InterPro" id="IPR025857">
    <property type="entry name" value="MacB_PCD"/>
</dbReference>
<feature type="transmembrane region" description="Helical" evidence="8">
    <location>
        <begin position="276"/>
        <end position="296"/>
    </location>
</feature>
<dbReference type="InterPro" id="IPR011925">
    <property type="entry name" value="LolCE_TM"/>
</dbReference>
<dbReference type="Proteomes" id="UP000651977">
    <property type="component" value="Unassembled WGS sequence"/>
</dbReference>
<dbReference type="InterPro" id="IPR051447">
    <property type="entry name" value="Lipoprotein-release_system"/>
</dbReference>
<dbReference type="EMBL" id="BMDY01000022">
    <property type="protein sequence ID" value="GGB16097.1"/>
    <property type="molecule type" value="Genomic_DNA"/>
</dbReference>
<evidence type="ECO:0000256" key="2">
    <source>
        <dbReference type="ARBA" id="ARBA00005236"/>
    </source>
</evidence>
<dbReference type="InterPro" id="IPR003838">
    <property type="entry name" value="ABC3_permease_C"/>
</dbReference>
<evidence type="ECO:0000256" key="3">
    <source>
        <dbReference type="ARBA" id="ARBA00022448"/>
    </source>
</evidence>
<evidence type="ECO:0000313" key="12">
    <source>
        <dbReference type="Proteomes" id="UP000651977"/>
    </source>
</evidence>
<keyword evidence="7 8" id="KW-0472">Membrane</keyword>
<evidence type="ECO:0000256" key="4">
    <source>
        <dbReference type="ARBA" id="ARBA00022475"/>
    </source>
</evidence>
<dbReference type="Pfam" id="PF02687">
    <property type="entry name" value="FtsX"/>
    <property type="match status" value="1"/>
</dbReference>
<comment type="subcellular location">
    <subcellularLocation>
        <location evidence="1">Cell membrane</location>
        <topology evidence="1">Multi-pass membrane protein</topology>
    </subcellularLocation>
</comment>
<dbReference type="PANTHER" id="PTHR30489:SF8">
    <property type="entry name" value="LIPOPROTEIN-RELEASING SYSTEM TRANSMEMBRANE PROTEIN LOLC"/>
    <property type="match status" value="1"/>
</dbReference>
<evidence type="ECO:0000259" key="9">
    <source>
        <dbReference type="Pfam" id="PF02687"/>
    </source>
</evidence>
<dbReference type="Pfam" id="PF12704">
    <property type="entry name" value="MacB_PCD"/>
    <property type="match status" value="1"/>
</dbReference>
<sequence>MISAFFKSLGMSVASMKLIGFIAWRFSRGAKQQRFASFVSWFSTLGITLGVAALITVISVMNGFEQQLKQRILNLVPHLTLAAEQPIPPQLSGYAHAPLVLSEVVLQSTSNLHAAMMQGIDVNAQADAELLRDKMLIGDLDALQPGSYKVVIGIGVANALGVRLGDNIRLLATDRLVYTPLGEMPSQRNFQVAGIFEFAAEVDKQFILVNQQDSARLLRSPLTKVSQQRIYLDDPFKIETLAASLHKAGVEFQDWRRFYGELFAAVKMEKNMMGMLFCLIIAVAAFNILSSLVMMVGEKRSDVAILQTLGLSRTKVVMVFVTQGAWSGCVGAAVGALSGYALSANINPVMSALGLNFAANFGGAGLPVVLRSEQILFITTAAMLLSIVATIYPAWQASKIHPAEALRYE</sequence>
<reference evidence="12" key="1">
    <citation type="journal article" date="2019" name="Int. J. Syst. Evol. Microbiol.">
        <title>The Global Catalogue of Microorganisms (GCM) 10K type strain sequencing project: providing services to taxonomists for standard genome sequencing and annotation.</title>
        <authorList>
            <consortium name="The Broad Institute Genomics Platform"/>
            <consortium name="The Broad Institute Genome Sequencing Center for Infectious Disease"/>
            <person name="Wu L."/>
            <person name="Ma J."/>
        </authorList>
    </citation>
    <scope>NUCLEOTIDE SEQUENCE [LARGE SCALE GENOMIC DNA]</scope>
    <source>
        <strain evidence="12">CGMCC 1.10131</strain>
    </source>
</reference>
<dbReference type="PANTHER" id="PTHR30489">
    <property type="entry name" value="LIPOPROTEIN-RELEASING SYSTEM TRANSMEMBRANE PROTEIN LOLE"/>
    <property type="match status" value="1"/>
</dbReference>
<feature type="transmembrane region" description="Helical" evidence="8">
    <location>
        <begin position="316"/>
        <end position="337"/>
    </location>
</feature>
<dbReference type="RefSeq" id="WP_055731969.1">
    <property type="nucleotide sequence ID" value="NZ_BMDY01000022.1"/>
</dbReference>
<name>A0ABQ1I541_9ALTE</name>
<feature type="transmembrane region" description="Helical" evidence="8">
    <location>
        <begin position="375"/>
        <end position="395"/>
    </location>
</feature>
<feature type="transmembrane region" description="Helical" evidence="8">
    <location>
        <begin position="9"/>
        <end position="26"/>
    </location>
</feature>
<gene>
    <name evidence="11" type="primary">lolC</name>
    <name evidence="11" type="ORF">GCM10007414_31930</name>
</gene>
<keyword evidence="3" id="KW-0813">Transport</keyword>
<evidence type="ECO:0000259" key="10">
    <source>
        <dbReference type="Pfam" id="PF12704"/>
    </source>
</evidence>
<keyword evidence="12" id="KW-1185">Reference proteome</keyword>